<dbReference type="PANTHER" id="PTHR43130">
    <property type="entry name" value="ARAC-FAMILY TRANSCRIPTIONAL REGULATOR"/>
    <property type="match status" value="1"/>
</dbReference>
<protein>
    <submittedName>
        <fullName evidence="4">GlxA family transcriptional regulator</fullName>
    </submittedName>
</protein>
<dbReference type="EMBL" id="JBIRUQ010000001">
    <property type="protein sequence ID" value="MFI1460249.1"/>
    <property type="molecule type" value="Genomic_DNA"/>
</dbReference>
<dbReference type="InterPro" id="IPR052158">
    <property type="entry name" value="INH-QAR"/>
</dbReference>
<dbReference type="InterPro" id="IPR002818">
    <property type="entry name" value="DJ-1/PfpI"/>
</dbReference>
<evidence type="ECO:0000259" key="3">
    <source>
        <dbReference type="PROSITE" id="PS01124"/>
    </source>
</evidence>
<name>A0ABW7TKW6_9NOCA</name>
<accession>A0ABW7TKW6</accession>
<gene>
    <name evidence="4" type="ORF">ACH4WX_05940</name>
</gene>
<sequence>MQQRRVVFVVFDDFQALDLVGPYEVFRGSGEYDCRVVASCPGGVRSDSGLPVGVDCGVDDLDPATVDTLVVVGGPGVEAARDDPRLRQWIRSAARARRVASVCTGAFLLAAAGLLDGKRVTTHWAFTAQLAREYPRVGVDRDPIFVQDGNIWSSAGVTAGMDLALALVEDDLGRRAALELARFLVLFLRRPGGQTQFSTALWRPQPATDPVRSAVAAIHAEPGEQHSIGDLAARSGLSPRHFQRRFTAELGVGPAAYVEQVRIEAAQTALIDGDPVDAVARRCGFGTAESLRRAFHRRLGVSPAEYRDRFRSTTATTAQPAATA</sequence>
<dbReference type="PANTHER" id="PTHR43130:SF3">
    <property type="entry name" value="HTH-TYPE TRANSCRIPTIONAL REGULATOR RV1931C"/>
    <property type="match status" value="1"/>
</dbReference>
<dbReference type="InterPro" id="IPR009057">
    <property type="entry name" value="Homeodomain-like_sf"/>
</dbReference>
<evidence type="ECO:0000256" key="2">
    <source>
        <dbReference type="ARBA" id="ARBA00023163"/>
    </source>
</evidence>
<dbReference type="InterPro" id="IPR018060">
    <property type="entry name" value="HTH_AraC"/>
</dbReference>
<dbReference type="InterPro" id="IPR029062">
    <property type="entry name" value="Class_I_gatase-like"/>
</dbReference>
<dbReference type="Proteomes" id="UP001611263">
    <property type="component" value="Unassembled WGS sequence"/>
</dbReference>
<dbReference type="Pfam" id="PF12833">
    <property type="entry name" value="HTH_18"/>
    <property type="match status" value="1"/>
</dbReference>
<dbReference type="SMART" id="SM00342">
    <property type="entry name" value="HTH_ARAC"/>
    <property type="match status" value="1"/>
</dbReference>
<evidence type="ECO:0000256" key="1">
    <source>
        <dbReference type="ARBA" id="ARBA00023015"/>
    </source>
</evidence>
<feature type="domain" description="HTH araC/xylS-type" evidence="3">
    <location>
        <begin position="212"/>
        <end position="309"/>
    </location>
</feature>
<dbReference type="Gene3D" id="1.10.10.60">
    <property type="entry name" value="Homeodomain-like"/>
    <property type="match status" value="1"/>
</dbReference>
<dbReference type="PROSITE" id="PS01124">
    <property type="entry name" value="HTH_ARAC_FAMILY_2"/>
    <property type="match status" value="1"/>
</dbReference>
<reference evidence="4 5" key="1">
    <citation type="submission" date="2024-10" db="EMBL/GenBank/DDBJ databases">
        <title>The Natural Products Discovery Center: Release of the First 8490 Sequenced Strains for Exploring Actinobacteria Biosynthetic Diversity.</title>
        <authorList>
            <person name="Kalkreuter E."/>
            <person name="Kautsar S.A."/>
            <person name="Yang D."/>
            <person name="Bader C.D."/>
            <person name="Teijaro C.N."/>
            <person name="Fluegel L."/>
            <person name="Davis C.M."/>
            <person name="Simpson J.R."/>
            <person name="Lauterbach L."/>
            <person name="Steele A.D."/>
            <person name="Gui C."/>
            <person name="Meng S."/>
            <person name="Li G."/>
            <person name="Viehrig K."/>
            <person name="Ye F."/>
            <person name="Su P."/>
            <person name="Kiefer A.F."/>
            <person name="Nichols A."/>
            <person name="Cepeda A.J."/>
            <person name="Yan W."/>
            <person name="Fan B."/>
            <person name="Jiang Y."/>
            <person name="Adhikari A."/>
            <person name="Zheng C.-J."/>
            <person name="Schuster L."/>
            <person name="Cowan T.M."/>
            <person name="Smanski M.J."/>
            <person name="Chevrette M.G."/>
            <person name="De Carvalho L.P.S."/>
            <person name="Shen B."/>
        </authorList>
    </citation>
    <scope>NUCLEOTIDE SEQUENCE [LARGE SCALE GENOMIC DNA]</scope>
    <source>
        <strain evidence="4 5">NPDC020568</strain>
    </source>
</reference>
<organism evidence="4 5">
    <name type="scientific">Nocardia carnea</name>
    <dbReference type="NCBI Taxonomy" id="37328"/>
    <lineage>
        <taxon>Bacteria</taxon>
        <taxon>Bacillati</taxon>
        <taxon>Actinomycetota</taxon>
        <taxon>Actinomycetes</taxon>
        <taxon>Mycobacteriales</taxon>
        <taxon>Nocardiaceae</taxon>
        <taxon>Nocardia</taxon>
    </lineage>
</organism>
<evidence type="ECO:0000313" key="4">
    <source>
        <dbReference type="EMBL" id="MFI1460249.1"/>
    </source>
</evidence>
<dbReference type="RefSeq" id="WP_033242419.1">
    <property type="nucleotide sequence ID" value="NZ_JBIRUQ010000001.1"/>
</dbReference>
<keyword evidence="2" id="KW-0804">Transcription</keyword>
<keyword evidence="5" id="KW-1185">Reference proteome</keyword>
<dbReference type="SUPFAM" id="SSF46689">
    <property type="entry name" value="Homeodomain-like"/>
    <property type="match status" value="2"/>
</dbReference>
<keyword evidence="1" id="KW-0805">Transcription regulation</keyword>
<proteinExistence type="predicted"/>
<evidence type="ECO:0000313" key="5">
    <source>
        <dbReference type="Proteomes" id="UP001611263"/>
    </source>
</evidence>
<dbReference type="CDD" id="cd03137">
    <property type="entry name" value="GATase1_AraC_1"/>
    <property type="match status" value="1"/>
</dbReference>
<dbReference type="Pfam" id="PF01965">
    <property type="entry name" value="DJ-1_PfpI"/>
    <property type="match status" value="1"/>
</dbReference>
<dbReference type="Gene3D" id="3.40.50.880">
    <property type="match status" value="1"/>
</dbReference>
<dbReference type="SUPFAM" id="SSF52317">
    <property type="entry name" value="Class I glutamine amidotransferase-like"/>
    <property type="match status" value="1"/>
</dbReference>
<comment type="caution">
    <text evidence="4">The sequence shown here is derived from an EMBL/GenBank/DDBJ whole genome shotgun (WGS) entry which is preliminary data.</text>
</comment>